<sequence>VGTSTSPVRGVPDMYAVRGSTIKFMPKAQKAYSAILHYYQLPSVIASGDIPFFPDDYILVHYVWIKAQEWHRVVPIGTALQYSEDRIKDLQKAGIGLESEPIEIELDRRTFGMFQHEDQFVKVTT</sequence>
<accession>A0A0F9CDZ8</accession>
<name>A0A0F9CDZ8_9ZZZZ</name>
<dbReference type="AlphaFoldDB" id="A0A0F9CDZ8"/>
<comment type="caution">
    <text evidence="1">The sequence shown here is derived from an EMBL/GenBank/DDBJ whole genome shotgun (WGS) entry which is preliminary data.</text>
</comment>
<proteinExistence type="predicted"/>
<reference evidence="1" key="1">
    <citation type="journal article" date="2015" name="Nature">
        <title>Complex archaea that bridge the gap between prokaryotes and eukaryotes.</title>
        <authorList>
            <person name="Spang A."/>
            <person name="Saw J.H."/>
            <person name="Jorgensen S.L."/>
            <person name="Zaremba-Niedzwiedzka K."/>
            <person name="Martijn J."/>
            <person name="Lind A.E."/>
            <person name="van Eijk R."/>
            <person name="Schleper C."/>
            <person name="Guy L."/>
            <person name="Ettema T.J."/>
        </authorList>
    </citation>
    <scope>NUCLEOTIDE SEQUENCE</scope>
</reference>
<gene>
    <name evidence="1" type="ORF">LCGC14_2678130</name>
</gene>
<protein>
    <submittedName>
        <fullName evidence="1">Uncharacterized protein</fullName>
    </submittedName>
</protein>
<organism evidence="1">
    <name type="scientific">marine sediment metagenome</name>
    <dbReference type="NCBI Taxonomy" id="412755"/>
    <lineage>
        <taxon>unclassified sequences</taxon>
        <taxon>metagenomes</taxon>
        <taxon>ecological metagenomes</taxon>
    </lineage>
</organism>
<dbReference type="EMBL" id="LAZR01047144">
    <property type="protein sequence ID" value="KKK94906.1"/>
    <property type="molecule type" value="Genomic_DNA"/>
</dbReference>
<evidence type="ECO:0000313" key="1">
    <source>
        <dbReference type="EMBL" id="KKK94906.1"/>
    </source>
</evidence>
<feature type="non-terminal residue" evidence="1">
    <location>
        <position position="1"/>
    </location>
</feature>